<dbReference type="InterPro" id="IPR001932">
    <property type="entry name" value="PPM-type_phosphatase-like_dom"/>
</dbReference>
<dbReference type="Proteomes" id="UP001418222">
    <property type="component" value="Unassembled WGS sequence"/>
</dbReference>
<sequence>MEDEHICIDDIVDHLRADADLQAPGSFYGVLDGHGGTDAAASACKNLLKFLTEDQYLPTSVEKAMRSAFFMADHVFVDSRYLDCSFGTTILAALIFGRFVRLSMPIANNNLL</sequence>
<keyword evidence="6" id="KW-1185">Reference proteome</keyword>
<dbReference type="PROSITE" id="PS51746">
    <property type="entry name" value="PPM_2"/>
    <property type="match status" value="1"/>
</dbReference>
<comment type="caution">
    <text evidence="5">The sequence shown here is derived from an EMBL/GenBank/DDBJ whole genome shotgun (WGS) entry which is preliminary data.</text>
</comment>
<proteinExistence type="predicted"/>
<dbReference type="Pfam" id="PF00481">
    <property type="entry name" value="PP2C"/>
    <property type="match status" value="1"/>
</dbReference>
<dbReference type="EMBL" id="JBBWWQ010000004">
    <property type="protein sequence ID" value="KAK8949197.1"/>
    <property type="molecule type" value="Genomic_DNA"/>
</dbReference>
<accession>A0AAP0BUW7</accession>
<evidence type="ECO:0000313" key="5">
    <source>
        <dbReference type="EMBL" id="KAK8949197.1"/>
    </source>
</evidence>
<organism evidence="5 6">
    <name type="scientific">Platanthera zijinensis</name>
    <dbReference type="NCBI Taxonomy" id="2320716"/>
    <lineage>
        <taxon>Eukaryota</taxon>
        <taxon>Viridiplantae</taxon>
        <taxon>Streptophyta</taxon>
        <taxon>Embryophyta</taxon>
        <taxon>Tracheophyta</taxon>
        <taxon>Spermatophyta</taxon>
        <taxon>Magnoliopsida</taxon>
        <taxon>Liliopsida</taxon>
        <taxon>Asparagales</taxon>
        <taxon>Orchidaceae</taxon>
        <taxon>Orchidoideae</taxon>
        <taxon>Orchideae</taxon>
        <taxon>Orchidinae</taxon>
        <taxon>Platanthera</taxon>
    </lineage>
</organism>
<reference evidence="5 6" key="1">
    <citation type="journal article" date="2022" name="Nat. Plants">
        <title>Genomes of leafy and leafless Platanthera orchids illuminate the evolution of mycoheterotrophy.</title>
        <authorList>
            <person name="Li M.H."/>
            <person name="Liu K.W."/>
            <person name="Li Z."/>
            <person name="Lu H.C."/>
            <person name="Ye Q.L."/>
            <person name="Zhang D."/>
            <person name="Wang J.Y."/>
            <person name="Li Y.F."/>
            <person name="Zhong Z.M."/>
            <person name="Liu X."/>
            <person name="Yu X."/>
            <person name="Liu D.K."/>
            <person name="Tu X.D."/>
            <person name="Liu B."/>
            <person name="Hao Y."/>
            <person name="Liao X.Y."/>
            <person name="Jiang Y.T."/>
            <person name="Sun W.H."/>
            <person name="Chen J."/>
            <person name="Chen Y.Q."/>
            <person name="Ai Y."/>
            <person name="Zhai J.W."/>
            <person name="Wu S.S."/>
            <person name="Zhou Z."/>
            <person name="Hsiao Y.Y."/>
            <person name="Wu W.L."/>
            <person name="Chen Y.Y."/>
            <person name="Lin Y.F."/>
            <person name="Hsu J.L."/>
            <person name="Li C.Y."/>
            <person name="Wang Z.W."/>
            <person name="Zhao X."/>
            <person name="Zhong W.Y."/>
            <person name="Ma X.K."/>
            <person name="Ma L."/>
            <person name="Huang J."/>
            <person name="Chen G.Z."/>
            <person name="Huang M.Z."/>
            <person name="Huang L."/>
            <person name="Peng D.H."/>
            <person name="Luo Y.B."/>
            <person name="Zou S.Q."/>
            <person name="Chen S.P."/>
            <person name="Lan S."/>
            <person name="Tsai W.C."/>
            <person name="Van de Peer Y."/>
            <person name="Liu Z.J."/>
        </authorList>
    </citation>
    <scope>NUCLEOTIDE SEQUENCE [LARGE SCALE GENOMIC DNA]</scope>
    <source>
        <strain evidence="5">Lor287</strain>
    </source>
</reference>
<evidence type="ECO:0000313" key="6">
    <source>
        <dbReference type="Proteomes" id="UP001418222"/>
    </source>
</evidence>
<dbReference type="EC" id="3.1.3.16" evidence="1"/>
<comment type="catalytic activity">
    <reaction evidence="3">
        <text>O-phospho-L-threonyl-[protein] + H2O = L-threonyl-[protein] + phosphate</text>
        <dbReference type="Rhea" id="RHEA:47004"/>
        <dbReference type="Rhea" id="RHEA-COMP:11060"/>
        <dbReference type="Rhea" id="RHEA-COMP:11605"/>
        <dbReference type="ChEBI" id="CHEBI:15377"/>
        <dbReference type="ChEBI" id="CHEBI:30013"/>
        <dbReference type="ChEBI" id="CHEBI:43474"/>
        <dbReference type="ChEBI" id="CHEBI:61977"/>
        <dbReference type="EC" id="3.1.3.16"/>
    </reaction>
</comment>
<dbReference type="SUPFAM" id="SSF81606">
    <property type="entry name" value="PP2C-like"/>
    <property type="match status" value="1"/>
</dbReference>
<evidence type="ECO:0000256" key="3">
    <source>
        <dbReference type="ARBA" id="ARBA00048336"/>
    </source>
</evidence>
<dbReference type="GO" id="GO:0004722">
    <property type="term" value="F:protein serine/threonine phosphatase activity"/>
    <property type="evidence" value="ECO:0007669"/>
    <property type="project" value="UniProtKB-EC"/>
</dbReference>
<feature type="domain" description="PPM-type phosphatase" evidence="4">
    <location>
        <begin position="1"/>
        <end position="112"/>
    </location>
</feature>
<dbReference type="AlphaFoldDB" id="A0AAP0BUW7"/>
<gene>
    <name evidence="5" type="ORF">KSP39_PZI005991</name>
</gene>
<evidence type="ECO:0000256" key="2">
    <source>
        <dbReference type="ARBA" id="ARBA00047761"/>
    </source>
</evidence>
<name>A0AAP0BUW7_9ASPA</name>
<comment type="catalytic activity">
    <reaction evidence="2">
        <text>O-phospho-L-seryl-[protein] + H2O = L-seryl-[protein] + phosphate</text>
        <dbReference type="Rhea" id="RHEA:20629"/>
        <dbReference type="Rhea" id="RHEA-COMP:9863"/>
        <dbReference type="Rhea" id="RHEA-COMP:11604"/>
        <dbReference type="ChEBI" id="CHEBI:15377"/>
        <dbReference type="ChEBI" id="CHEBI:29999"/>
        <dbReference type="ChEBI" id="CHEBI:43474"/>
        <dbReference type="ChEBI" id="CHEBI:83421"/>
        <dbReference type="EC" id="3.1.3.16"/>
    </reaction>
</comment>
<evidence type="ECO:0000256" key="1">
    <source>
        <dbReference type="ARBA" id="ARBA00013081"/>
    </source>
</evidence>
<dbReference type="InterPro" id="IPR036457">
    <property type="entry name" value="PPM-type-like_dom_sf"/>
</dbReference>
<protein>
    <recommendedName>
        <fullName evidence="1">protein-serine/threonine phosphatase</fullName>
        <ecNumber evidence="1">3.1.3.16</ecNumber>
    </recommendedName>
</protein>
<dbReference type="Gene3D" id="3.60.40.10">
    <property type="entry name" value="PPM-type phosphatase domain"/>
    <property type="match status" value="1"/>
</dbReference>
<evidence type="ECO:0000259" key="4">
    <source>
        <dbReference type="PROSITE" id="PS51746"/>
    </source>
</evidence>